<protein>
    <submittedName>
        <fullName evidence="1">Uncharacterized protein</fullName>
    </submittedName>
</protein>
<organism evidence="1 2">
    <name type="scientific">Streptomyces canus</name>
    <dbReference type="NCBI Taxonomy" id="58343"/>
    <lineage>
        <taxon>Bacteria</taxon>
        <taxon>Bacillati</taxon>
        <taxon>Actinomycetota</taxon>
        <taxon>Actinomycetes</taxon>
        <taxon>Kitasatosporales</taxon>
        <taxon>Streptomycetaceae</taxon>
        <taxon>Streptomyces</taxon>
        <taxon>Streptomyces aurantiacus group</taxon>
    </lineage>
</organism>
<dbReference type="EMBL" id="JAUSZV010000005">
    <property type="protein sequence ID" value="MDQ0906316.1"/>
    <property type="molecule type" value="Genomic_DNA"/>
</dbReference>
<dbReference type="Proteomes" id="UP001234216">
    <property type="component" value="Unassembled WGS sequence"/>
</dbReference>
<proteinExistence type="predicted"/>
<evidence type="ECO:0000313" key="2">
    <source>
        <dbReference type="Proteomes" id="UP001234216"/>
    </source>
</evidence>
<name>A0AAW8F874_9ACTN</name>
<accession>A0AAW8F874</accession>
<sequence length="54" mass="5898">MDFDEEPYSGTKYTVTARAEGGTAQAATFTTRSPGDTFVGYFTVPDLALKTERE</sequence>
<evidence type="ECO:0000313" key="1">
    <source>
        <dbReference type="EMBL" id="MDQ0906316.1"/>
    </source>
</evidence>
<gene>
    <name evidence="1" type="ORF">QFZ22_002301</name>
</gene>
<dbReference type="AlphaFoldDB" id="A0AAW8F874"/>
<dbReference type="RefSeq" id="WP_373430932.1">
    <property type="nucleotide sequence ID" value="NZ_JAUSZV010000005.1"/>
</dbReference>
<comment type="caution">
    <text evidence="1">The sequence shown here is derived from an EMBL/GenBank/DDBJ whole genome shotgun (WGS) entry which is preliminary data.</text>
</comment>
<reference evidence="1" key="1">
    <citation type="submission" date="2023-07" db="EMBL/GenBank/DDBJ databases">
        <title>Comparative genomics of wheat-associated soil bacteria to identify genetic determinants of phenazine resistance.</title>
        <authorList>
            <person name="Mouncey N."/>
        </authorList>
    </citation>
    <scope>NUCLEOTIDE SEQUENCE</scope>
    <source>
        <strain evidence="1">V4I22</strain>
    </source>
</reference>